<dbReference type="STRING" id="927083.DB32_007147"/>
<organism evidence="2 3">
    <name type="scientific">Sandaracinus amylolyticus</name>
    <dbReference type="NCBI Taxonomy" id="927083"/>
    <lineage>
        <taxon>Bacteria</taxon>
        <taxon>Pseudomonadati</taxon>
        <taxon>Myxococcota</taxon>
        <taxon>Polyangia</taxon>
        <taxon>Polyangiales</taxon>
        <taxon>Sandaracinaceae</taxon>
        <taxon>Sandaracinus</taxon>
    </lineage>
</organism>
<dbReference type="KEGG" id="samy:DB32_007147"/>
<sequence length="170" mass="19347">MWDRARTDGDHVATKKNTKKVGKKSAKKVAKKRAKPAPIALTPAERSRKLRPRRDYRELIETFLRVWEENPSVRLTGLTRAQLRRALGLAIKAADKEDALRREADTKLRVLMDARLVAEDDLWRKLLDANALVRAQSRVDPRLAEAFAFLSDALRPESRERDDAEEPAAG</sequence>
<feature type="compositionally biased region" description="Basic and acidic residues" evidence="1">
    <location>
        <begin position="1"/>
        <end position="13"/>
    </location>
</feature>
<evidence type="ECO:0000313" key="3">
    <source>
        <dbReference type="Proteomes" id="UP000034883"/>
    </source>
</evidence>
<dbReference type="Proteomes" id="UP000034883">
    <property type="component" value="Chromosome"/>
</dbReference>
<accession>A0A0F6W8C6</accession>
<reference evidence="2 3" key="1">
    <citation type="submission" date="2015-03" db="EMBL/GenBank/DDBJ databases">
        <title>Genome assembly of Sandaracinus amylolyticus DSM 53668.</title>
        <authorList>
            <person name="Sharma G."/>
            <person name="Subramanian S."/>
        </authorList>
    </citation>
    <scope>NUCLEOTIDE SEQUENCE [LARGE SCALE GENOMIC DNA]</scope>
    <source>
        <strain evidence="2 3">DSM 53668</strain>
    </source>
</reference>
<evidence type="ECO:0000313" key="2">
    <source>
        <dbReference type="EMBL" id="AKF09998.1"/>
    </source>
</evidence>
<protein>
    <submittedName>
        <fullName evidence="2">Uncharacterized protein</fullName>
    </submittedName>
</protein>
<gene>
    <name evidence="2" type="ORF">DB32_007147</name>
</gene>
<dbReference type="AlphaFoldDB" id="A0A0F6W8C6"/>
<keyword evidence="3" id="KW-1185">Reference proteome</keyword>
<feature type="region of interest" description="Disordered" evidence="1">
    <location>
        <begin position="1"/>
        <end position="47"/>
    </location>
</feature>
<evidence type="ECO:0000256" key="1">
    <source>
        <dbReference type="SAM" id="MobiDB-lite"/>
    </source>
</evidence>
<dbReference type="EMBL" id="CP011125">
    <property type="protein sequence ID" value="AKF09998.1"/>
    <property type="molecule type" value="Genomic_DNA"/>
</dbReference>
<feature type="compositionally biased region" description="Basic residues" evidence="1">
    <location>
        <begin position="14"/>
        <end position="35"/>
    </location>
</feature>
<proteinExistence type="predicted"/>
<name>A0A0F6W8C6_9BACT</name>